<gene>
    <name evidence="2" type="ORF">BT63DRAFT_418505</name>
</gene>
<evidence type="ECO:0000313" key="3">
    <source>
        <dbReference type="Proteomes" id="UP000799302"/>
    </source>
</evidence>
<dbReference type="Proteomes" id="UP000799302">
    <property type="component" value="Unassembled WGS sequence"/>
</dbReference>
<dbReference type="AlphaFoldDB" id="A0A6A6U0E8"/>
<dbReference type="EMBL" id="MU004243">
    <property type="protein sequence ID" value="KAF2664404.1"/>
    <property type="molecule type" value="Genomic_DNA"/>
</dbReference>
<proteinExistence type="predicted"/>
<accession>A0A6A6U0E8</accession>
<keyword evidence="3" id="KW-1185">Reference proteome</keyword>
<evidence type="ECO:0000313" key="2">
    <source>
        <dbReference type="EMBL" id="KAF2664404.1"/>
    </source>
</evidence>
<keyword evidence="1" id="KW-0812">Transmembrane</keyword>
<keyword evidence="1" id="KW-1133">Transmembrane helix</keyword>
<keyword evidence="1" id="KW-0472">Membrane</keyword>
<evidence type="ECO:0000256" key="1">
    <source>
        <dbReference type="SAM" id="Phobius"/>
    </source>
</evidence>
<protein>
    <submittedName>
        <fullName evidence="2">Uncharacterized protein</fullName>
    </submittedName>
</protein>
<organism evidence="2 3">
    <name type="scientific">Microthyrium microscopicum</name>
    <dbReference type="NCBI Taxonomy" id="703497"/>
    <lineage>
        <taxon>Eukaryota</taxon>
        <taxon>Fungi</taxon>
        <taxon>Dikarya</taxon>
        <taxon>Ascomycota</taxon>
        <taxon>Pezizomycotina</taxon>
        <taxon>Dothideomycetes</taxon>
        <taxon>Dothideomycetes incertae sedis</taxon>
        <taxon>Microthyriales</taxon>
        <taxon>Microthyriaceae</taxon>
        <taxon>Microthyrium</taxon>
    </lineage>
</organism>
<name>A0A6A6U0E8_9PEZI</name>
<reference evidence="2" key="1">
    <citation type="journal article" date="2020" name="Stud. Mycol.">
        <title>101 Dothideomycetes genomes: a test case for predicting lifestyles and emergence of pathogens.</title>
        <authorList>
            <person name="Haridas S."/>
            <person name="Albert R."/>
            <person name="Binder M."/>
            <person name="Bloem J."/>
            <person name="Labutti K."/>
            <person name="Salamov A."/>
            <person name="Andreopoulos B."/>
            <person name="Baker S."/>
            <person name="Barry K."/>
            <person name="Bills G."/>
            <person name="Bluhm B."/>
            <person name="Cannon C."/>
            <person name="Castanera R."/>
            <person name="Culley D."/>
            <person name="Daum C."/>
            <person name="Ezra D."/>
            <person name="Gonzalez J."/>
            <person name="Henrissat B."/>
            <person name="Kuo A."/>
            <person name="Liang C."/>
            <person name="Lipzen A."/>
            <person name="Lutzoni F."/>
            <person name="Magnuson J."/>
            <person name="Mondo S."/>
            <person name="Nolan M."/>
            <person name="Ohm R."/>
            <person name="Pangilinan J."/>
            <person name="Park H.-J."/>
            <person name="Ramirez L."/>
            <person name="Alfaro M."/>
            <person name="Sun H."/>
            <person name="Tritt A."/>
            <person name="Yoshinaga Y."/>
            <person name="Zwiers L.-H."/>
            <person name="Turgeon B."/>
            <person name="Goodwin S."/>
            <person name="Spatafora J."/>
            <person name="Crous P."/>
            <person name="Grigoriev I."/>
        </authorList>
    </citation>
    <scope>NUCLEOTIDE SEQUENCE</scope>
    <source>
        <strain evidence="2">CBS 115976</strain>
    </source>
</reference>
<sequence length="122" mass="13193">MKLNVTATKTALSPIKSTNPASSMKLNVATPKAGFNASKHHDINVTQPDPGTYYSQPCLTAWYALHDHDPPHDYCERLLESSAASKPQVNLVVAMVALVVLLWALLDVLPSGATTRKKAARN</sequence>
<feature type="transmembrane region" description="Helical" evidence="1">
    <location>
        <begin position="89"/>
        <end position="109"/>
    </location>
</feature>